<dbReference type="OMA" id="SVQQDWF"/>
<proteinExistence type="predicted"/>
<feature type="transmembrane region" description="Helical" evidence="1">
    <location>
        <begin position="225"/>
        <end position="245"/>
    </location>
</feature>
<reference evidence="2 3" key="1">
    <citation type="journal article" date="2009" name="PLoS Genet.">
        <title>Genomic analysis of the basal lineage fungus Rhizopus oryzae reveals a whole-genome duplication.</title>
        <authorList>
            <person name="Ma L.-J."/>
            <person name="Ibrahim A.S."/>
            <person name="Skory C."/>
            <person name="Grabherr M.G."/>
            <person name="Burger G."/>
            <person name="Butler M."/>
            <person name="Elias M."/>
            <person name="Idnurm A."/>
            <person name="Lang B.F."/>
            <person name="Sone T."/>
            <person name="Abe A."/>
            <person name="Calvo S.E."/>
            <person name="Corrochano L.M."/>
            <person name="Engels R."/>
            <person name="Fu J."/>
            <person name="Hansberg W."/>
            <person name="Kim J.-M."/>
            <person name="Kodira C.D."/>
            <person name="Koehrsen M.J."/>
            <person name="Liu B."/>
            <person name="Miranda-Saavedra D."/>
            <person name="O'Leary S."/>
            <person name="Ortiz-Castellanos L."/>
            <person name="Poulter R."/>
            <person name="Rodriguez-Romero J."/>
            <person name="Ruiz-Herrera J."/>
            <person name="Shen Y.-Q."/>
            <person name="Zeng Q."/>
            <person name="Galagan J."/>
            <person name="Birren B.W."/>
            <person name="Cuomo C.A."/>
            <person name="Wickes B.L."/>
        </authorList>
    </citation>
    <scope>NUCLEOTIDE SEQUENCE [LARGE SCALE GENOMIC DNA]</scope>
    <source>
        <strain evidence="3">RA 99-880 / ATCC MYA-4621 / FGSC 9543 / NRRL 43880</strain>
    </source>
</reference>
<feature type="transmembrane region" description="Helical" evidence="1">
    <location>
        <begin position="187"/>
        <end position="205"/>
    </location>
</feature>
<protein>
    <submittedName>
        <fullName evidence="2">Uncharacterized protein</fullName>
    </submittedName>
</protein>
<dbReference type="OrthoDB" id="2384193at2759"/>
<accession>I1C2S2</accession>
<dbReference type="Proteomes" id="UP000009138">
    <property type="component" value="Unassembled WGS sequence"/>
</dbReference>
<dbReference type="STRING" id="246409.I1C2S2"/>
<dbReference type="VEuPathDB" id="FungiDB:RO3G_07457"/>
<name>I1C2S2_RHIO9</name>
<gene>
    <name evidence="2" type="ORF">RO3G_07457</name>
</gene>
<dbReference type="AlphaFoldDB" id="I1C2S2"/>
<organism evidence="2 3">
    <name type="scientific">Rhizopus delemar (strain RA 99-880 / ATCC MYA-4621 / FGSC 9543 / NRRL 43880)</name>
    <name type="common">Mucormycosis agent</name>
    <name type="synonym">Rhizopus arrhizus var. delemar</name>
    <dbReference type="NCBI Taxonomy" id="246409"/>
    <lineage>
        <taxon>Eukaryota</taxon>
        <taxon>Fungi</taxon>
        <taxon>Fungi incertae sedis</taxon>
        <taxon>Mucoromycota</taxon>
        <taxon>Mucoromycotina</taxon>
        <taxon>Mucoromycetes</taxon>
        <taxon>Mucorales</taxon>
        <taxon>Mucorineae</taxon>
        <taxon>Rhizopodaceae</taxon>
        <taxon>Rhizopus</taxon>
    </lineage>
</organism>
<evidence type="ECO:0000313" key="3">
    <source>
        <dbReference type="Proteomes" id="UP000009138"/>
    </source>
</evidence>
<keyword evidence="1" id="KW-0472">Membrane</keyword>
<keyword evidence="3" id="KW-1185">Reference proteome</keyword>
<dbReference type="RefSeq" id="XP_067518148.1">
    <property type="nucleotide sequence ID" value="XM_067662047.1"/>
</dbReference>
<feature type="transmembrane region" description="Helical" evidence="1">
    <location>
        <begin position="140"/>
        <end position="161"/>
    </location>
</feature>
<sequence length="263" mass="30373">MRERAIGLSYLYLWYIYRVYQTNGYKCLSPANIRRGELKNIVSCRVKYEEGFVQIGPGRIITKPELLWTTADKAIIIPTDYSLCIGFSLQSGTLLLLQCFWNYLIKLVAGARFMSSKEFKVYIIWTIASNNLSLNNNKCAHTTIIESFIISMLGVVSHFRFRRLLNQLKDKNDTAFMTHRIRYYQDLNLVLSVSLFLFSTALITLTADGLTETKKLNRSKFYSDFLICNVNVLLMAIWIIVILILHPKPETRETTTPDVKNIV</sequence>
<dbReference type="EMBL" id="CH476736">
    <property type="protein sequence ID" value="EIE82752.1"/>
    <property type="molecule type" value="Genomic_DNA"/>
</dbReference>
<keyword evidence="1" id="KW-0812">Transmembrane</keyword>
<dbReference type="eggNOG" id="ENOG502RZTS">
    <property type="taxonomic scope" value="Eukaryota"/>
</dbReference>
<evidence type="ECO:0000256" key="1">
    <source>
        <dbReference type="SAM" id="Phobius"/>
    </source>
</evidence>
<evidence type="ECO:0000313" key="2">
    <source>
        <dbReference type="EMBL" id="EIE82752.1"/>
    </source>
</evidence>
<dbReference type="InParanoid" id="I1C2S2"/>
<keyword evidence="1" id="KW-1133">Transmembrane helix</keyword>
<dbReference type="GeneID" id="93614428"/>